<dbReference type="InterPro" id="IPR020889">
    <property type="entry name" value="LipoPS_assembly_LptD"/>
</dbReference>
<comment type="subunit">
    <text evidence="4">Component of the lipopolysaccharide transport and assembly complex.</text>
</comment>
<dbReference type="EMBL" id="JABBGM010000001">
    <property type="protein sequence ID" value="NML92088.1"/>
    <property type="molecule type" value="Genomic_DNA"/>
</dbReference>
<gene>
    <name evidence="4" type="primary">lptD</name>
    <name evidence="7" type="ORF">HHL27_00140</name>
</gene>
<dbReference type="GO" id="GO:0043165">
    <property type="term" value="P:Gram-negative-bacterium-type cell outer membrane assembly"/>
    <property type="evidence" value="ECO:0007669"/>
    <property type="project" value="UniProtKB-UniRule"/>
</dbReference>
<comment type="caution">
    <text evidence="4">Lacks conserved residue(s) required for the propagation of feature annotation.</text>
</comment>
<dbReference type="InterPro" id="IPR050218">
    <property type="entry name" value="LptD"/>
</dbReference>
<comment type="function">
    <text evidence="4">Involved in the assembly of lipopolysaccharide (LPS) at the surface of the outer membrane.</text>
</comment>
<evidence type="ECO:0000313" key="8">
    <source>
        <dbReference type="Proteomes" id="UP000583556"/>
    </source>
</evidence>
<evidence type="ECO:0000256" key="1">
    <source>
        <dbReference type="ARBA" id="ARBA00022729"/>
    </source>
</evidence>
<dbReference type="RefSeq" id="WP_169491373.1">
    <property type="nucleotide sequence ID" value="NZ_JABBGM010000001.1"/>
</dbReference>
<feature type="domain" description="LptD C-terminal" evidence="6">
    <location>
        <begin position="323"/>
        <end position="688"/>
    </location>
</feature>
<evidence type="ECO:0000256" key="4">
    <source>
        <dbReference type="HAMAP-Rule" id="MF_01411"/>
    </source>
</evidence>
<dbReference type="GO" id="GO:0015920">
    <property type="term" value="P:lipopolysaccharide transport"/>
    <property type="evidence" value="ECO:0007669"/>
    <property type="project" value="InterPro"/>
</dbReference>
<comment type="similarity">
    <text evidence="4">Belongs to the LptD family.</text>
</comment>
<feature type="chain" id="PRO_5031660107" description="LPS-assembly protein LptD" evidence="4">
    <location>
        <begin position="45"/>
        <end position="762"/>
    </location>
</feature>
<evidence type="ECO:0000256" key="2">
    <source>
        <dbReference type="ARBA" id="ARBA00023136"/>
    </source>
</evidence>
<dbReference type="AlphaFoldDB" id="A0A7Y0BKQ7"/>
<evidence type="ECO:0000259" key="5">
    <source>
        <dbReference type="Pfam" id="PF03968"/>
    </source>
</evidence>
<evidence type="ECO:0000256" key="3">
    <source>
        <dbReference type="ARBA" id="ARBA00023237"/>
    </source>
</evidence>
<dbReference type="PANTHER" id="PTHR30189:SF1">
    <property type="entry name" value="LPS-ASSEMBLY PROTEIN LPTD"/>
    <property type="match status" value="1"/>
</dbReference>
<evidence type="ECO:0000313" key="7">
    <source>
        <dbReference type="EMBL" id="NML92088.1"/>
    </source>
</evidence>
<dbReference type="InterPro" id="IPR005653">
    <property type="entry name" value="OstA-like_N"/>
</dbReference>
<reference evidence="7 8" key="1">
    <citation type="submission" date="2020-04" db="EMBL/GenBank/DDBJ databases">
        <title>Novosphingobium sp. TW-4 isolated from soil.</title>
        <authorList>
            <person name="Dahal R.H."/>
            <person name="Chaudhary D.K."/>
        </authorList>
    </citation>
    <scope>NUCLEOTIDE SEQUENCE [LARGE SCALE GENOMIC DNA]</scope>
    <source>
        <strain evidence="7 8">TW-4</strain>
    </source>
</reference>
<name>A0A7Y0BKQ7_9SPHN</name>
<keyword evidence="2 4" id="KW-0472">Membrane</keyword>
<organism evidence="7 8">
    <name type="scientific">Novosphingobium olei</name>
    <dbReference type="NCBI Taxonomy" id="2728851"/>
    <lineage>
        <taxon>Bacteria</taxon>
        <taxon>Pseudomonadati</taxon>
        <taxon>Pseudomonadota</taxon>
        <taxon>Alphaproteobacteria</taxon>
        <taxon>Sphingomonadales</taxon>
        <taxon>Sphingomonadaceae</taxon>
        <taxon>Novosphingobium</taxon>
    </lineage>
</organism>
<feature type="signal peptide" evidence="4">
    <location>
        <begin position="1"/>
        <end position="44"/>
    </location>
</feature>
<dbReference type="GO" id="GO:0009279">
    <property type="term" value="C:cell outer membrane"/>
    <property type="evidence" value="ECO:0007669"/>
    <property type="project" value="UniProtKB-SubCell"/>
</dbReference>
<dbReference type="GO" id="GO:1990351">
    <property type="term" value="C:transporter complex"/>
    <property type="evidence" value="ECO:0007669"/>
    <property type="project" value="TreeGrafter"/>
</dbReference>
<dbReference type="HAMAP" id="MF_01411">
    <property type="entry name" value="LPS_assembly_LptD"/>
    <property type="match status" value="1"/>
</dbReference>
<protein>
    <recommendedName>
        <fullName evidence="4">LPS-assembly protein LptD</fullName>
    </recommendedName>
</protein>
<accession>A0A7Y0BKQ7</accession>
<comment type="caution">
    <text evidence="7">The sequence shown here is derived from an EMBL/GenBank/DDBJ whole genome shotgun (WGS) entry which is preliminary data.</text>
</comment>
<dbReference type="Pfam" id="PF03968">
    <property type="entry name" value="LptD_N"/>
    <property type="match status" value="1"/>
</dbReference>
<dbReference type="Gene3D" id="2.60.450.10">
    <property type="entry name" value="Lipopolysaccharide (LPS) transport protein A like domain"/>
    <property type="match status" value="1"/>
</dbReference>
<feature type="domain" description="Organic solvent tolerance-like N-terminal" evidence="5">
    <location>
        <begin position="52"/>
        <end position="108"/>
    </location>
</feature>
<comment type="subcellular location">
    <subcellularLocation>
        <location evidence="4">Cell outer membrane</location>
    </subcellularLocation>
</comment>
<dbReference type="Pfam" id="PF04453">
    <property type="entry name" value="LptD"/>
    <property type="match status" value="1"/>
</dbReference>
<evidence type="ECO:0000259" key="6">
    <source>
        <dbReference type="Pfam" id="PF04453"/>
    </source>
</evidence>
<dbReference type="Proteomes" id="UP000583556">
    <property type="component" value="Unassembled WGS sequence"/>
</dbReference>
<sequence precursor="true">MQPAARPLPQAFSRRLRTRRLAASTSLHALFAAGLFALPGGASAQDAAAPAASASAPAQQQEEQVRFEADKVQYNNDSDQVIATGSVVLRREDQTVRANVVTWDRKTGKIEANGNIRFVDQDGNVLYTDKVELTEELKAGAIEDMLLVLREGGRLAARSGERDEKGNITLHDAAFSGCAVEDDDGCPKKPSWEITAVQVYFDAADKRVKYKGAKLRMFGVSLLPLPGLGHTSDFRAETGLLIPDLRLGATNGVELSDTWYWRIADNKDLALTGYVYTGALPMVSARYRQLTDIGAFQVTGYLTRSAVIPTNATTAPVPGNQQFRGYIEANGRLQFSPTWSLTAYGRYASDRTFLRRYDISRDDRLRSSINLERIDNDSYFSLAGWAIQTLRLGDTQGQMPIALPSLEYRRRVQAPLGKFEFEVNSLAITRTQGQDTQRAFARAQWDLRTITGLGQEVTFTVLGRGDVYHSAQNDLTSTIIYRGTPGWQARAIGTAAVHVKWPLIGAAFGGTQVITPRFQIVATPHVKNLSIPNEDSRATDLEDSNLFSLNRFPGYDRIEDGLRFTYGFDYQLTRPGWRFSTTIGQSYRLSNDRTLLPEGTGLSNRMSDIVGRTDIRFRDIVQLTHRFRLDKSTFALRRNEFDATIGSHRTYVEVGYLKLNRNIDTSFEDLRDREELRVAGRVAFAKYWSAFVSSVINLTDKSEDPTQSSDGFQILRHRIGVAYTDDCLDLAFTWRRDYITTGDATKGNSYLISLSFKNLGVK</sequence>
<dbReference type="PANTHER" id="PTHR30189">
    <property type="entry name" value="LPS-ASSEMBLY PROTEIN"/>
    <property type="match status" value="1"/>
</dbReference>
<keyword evidence="8" id="KW-1185">Reference proteome</keyword>
<proteinExistence type="inferred from homology"/>
<keyword evidence="3 4" id="KW-0998">Cell outer membrane</keyword>
<keyword evidence="1 4" id="KW-0732">Signal</keyword>
<dbReference type="InterPro" id="IPR007543">
    <property type="entry name" value="LptD_C"/>
</dbReference>